<feature type="domain" description="SANT" evidence="13">
    <location>
        <begin position="484"/>
        <end position="539"/>
    </location>
</feature>
<evidence type="ECO:0000256" key="9">
    <source>
        <dbReference type="SAM" id="MobiDB-lite"/>
    </source>
</evidence>
<evidence type="ECO:0000259" key="12">
    <source>
        <dbReference type="PROSITE" id="PS50090"/>
    </source>
</evidence>
<dbReference type="Gene3D" id="1.10.10.60">
    <property type="entry name" value="Homeodomain-like"/>
    <property type="match status" value="2"/>
</dbReference>
<feature type="domain" description="J" evidence="11">
    <location>
        <begin position="69"/>
        <end position="133"/>
    </location>
</feature>
<dbReference type="InterPro" id="IPR017884">
    <property type="entry name" value="SANT_dom"/>
</dbReference>
<dbReference type="Proteomes" id="UP001186944">
    <property type="component" value="Unassembled WGS sequence"/>
</dbReference>
<comment type="caution">
    <text evidence="14">The sequence shown here is derived from an EMBL/GenBank/DDBJ whole genome shotgun (WGS) entry which is preliminary data.</text>
</comment>
<evidence type="ECO:0008006" key="16">
    <source>
        <dbReference type="Google" id="ProtNLM"/>
    </source>
</evidence>
<evidence type="ECO:0000256" key="10">
    <source>
        <dbReference type="SAM" id="Phobius"/>
    </source>
</evidence>
<dbReference type="PROSITE" id="PS50076">
    <property type="entry name" value="DNAJ_2"/>
    <property type="match status" value="1"/>
</dbReference>
<feature type="domain" description="Myb-like" evidence="12">
    <location>
        <begin position="319"/>
        <end position="372"/>
    </location>
</feature>
<dbReference type="InterPro" id="IPR001005">
    <property type="entry name" value="SANT/Myb"/>
</dbReference>
<dbReference type="PROSITE" id="PS51293">
    <property type="entry name" value="SANT"/>
    <property type="match status" value="1"/>
</dbReference>
<evidence type="ECO:0000256" key="3">
    <source>
        <dbReference type="ARBA" id="ARBA00022737"/>
    </source>
</evidence>
<evidence type="ECO:0000259" key="11">
    <source>
        <dbReference type="PROSITE" id="PS50076"/>
    </source>
</evidence>
<evidence type="ECO:0000256" key="5">
    <source>
        <dbReference type="ARBA" id="ARBA00023136"/>
    </source>
</evidence>
<dbReference type="GO" id="GO:0012505">
    <property type="term" value="C:endomembrane system"/>
    <property type="evidence" value="ECO:0007669"/>
    <property type="project" value="UniProtKB-SubCell"/>
</dbReference>
<accession>A0AA89CDS9</accession>
<feature type="compositionally biased region" description="Acidic residues" evidence="9">
    <location>
        <begin position="265"/>
        <end position="275"/>
    </location>
</feature>
<dbReference type="FunFam" id="1.10.10.60:FF:000180">
    <property type="entry name" value="DnaJ (Hsp40) homolog, subfamily C, member 2"/>
    <property type="match status" value="1"/>
</dbReference>
<dbReference type="InterPro" id="IPR036869">
    <property type="entry name" value="J_dom_sf"/>
</dbReference>
<evidence type="ECO:0000256" key="2">
    <source>
        <dbReference type="ARBA" id="ARBA00022729"/>
    </source>
</evidence>
<dbReference type="PROSITE" id="PS50090">
    <property type="entry name" value="MYB_LIKE"/>
    <property type="match status" value="2"/>
</dbReference>
<keyword evidence="2" id="KW-0732">Signal</keyword>
<dbReference type="PRINTS" id="PR00625">
    <property type="entry name" value="JDOMAIN"/>
</dbReference>
<evidence type="ECO:0000259" key="13">
    <source>
        <dbReference type="PROSITE" id="PS51293"/>
    </source>
</evidence>
<dbReference type="Pfam" id="PF00226">
    <property type="entry name" value="DnaJ"/>
    <property type="match status" value="1"/>
</dbReference>
<evidence type="ECO:0000256" key="1">
    <source>
        <dbReference type="ARBA" id="ARBA00022692"/>
    </source>
</evidence>
<dbReference type="Gene3D" id="1.10.287.110">
    <property type="entry name" value="DnaJ domain"/>
    <property type="match status" value="1"/>
</dbReference>
<feature type="domain" description="Myb-like" evidence="12">
    <location>
        <begin position="489"/>
        <end position="535"/>
    </location>
</feature>
<evidence type="ECO:0000313" key="14">
    <source>
        <dbReference type="EMBL" id="KAK3108326.1"/>
    </source>
</evidence>
<keyword evidence="1 10" id="KW-0812">Transmembrane</keyword>
<dbReference type="EMBL" id="VSWD01000001">
    <property type="protein sequence ID" value="KAK3108326.1"/>
    <property type="molecule type" value="Genomic_DNA"/>
</dbReference>
<feature type="compositionally biased region" description="Basic and acidic residues" evidence="9">
    <location>
        <begin position="461"/>
        <end position="472"/>
    </location>
</feature>
<dbReference type="CDD" id="cd06257">
    <property type="entry name" value="DnaJ"/>
    <property type="match status" value="1"/>
</dbReference>
<evidence type="ECO:0000256" key="8">
    <source>
        <dbReference type="ARBA" id="ARBA00037847"/>
    </source>
</evidence>
<comment type="subcellular location">
    <subcellularLocation>
        <location evidence="8">Endomembrane system</location>
        <topology evidence="8">Single-pass membrane protein</topology>
    </subcellularLocation>
</comment>
<dbReference type="Pfam" id="PF23082">
    <property type="entry name" value="Myb_DNA-binding_2"/>
    <property type="match status" value="2"/>
</dbReference>
<dbReference type="InterPro" id="IPR009057">
    <property type="entry name" value="Homeodomain-like_sf"/>
</dbReference>
<dbReference type="InterPro" id="IPR018253">
    <property type="entry name" value="DnaJ_domain_CS"/>
</dbReference>
<feature type="compositionally biased region" description="Polar residues" evidence="9">
    <location>
        <begin position="438"/>
        <end position="447"/>
    </location>
</feature>
<evidence type="ECO:0000256" key="7">
    <source>
        <dbReference type="ARBA" id="ARBA00023242"/>
    </source>
</evidence>
<sequence>MDRALYKGRLEGRNNVLRHDLYITNMATSIRKRLVLLTCLFYFCSPPSVKAWDTMDLELFDIVEEVGRNFYEVLGIEQSASSSDIRRAYRKLSLQLHPDKNKEDDAETKFRQLVAVYEVLKDEEKRKRYHLVLENGLPDWRQPIFYYRRVRKMGLWEFFIVICTITTIGQYIVMWSIYAERKFTLSENFADLRKKAESKNRKVRQELEDKIDQDLERLMEAVPKPRFLNLWPFLLIVFLLKSAKNSPQLLKEKYQEWKERQTPVPEEEEEEEEGQDEKKKKRRVRAEYTEPTEVVMAEGTAVVYTQVINKSEDTGDENSKQLKKGEWTDEEVALLTKAANKFPGGTAKRWDKISEMVGRPKSEVIKKIEEIKDSHAMTLDVSVQGGVPKGGKKLQSLTDDMISVNTDLATKDVDSNSSEPVLRKRHKPSKKTTERTLLISQSSCNSDNIEKTVSKNSSVEGGEKESLKHENDPDQGAGALKLSDESDGWNKNQQTILEWALRQYPKGTDQRWEKISEHIPGKNKDDCIARYKFLAELVKKKKQSQAASNKEN</sequence>
<organism evidence="14 15">
    <name type="scientific">Pinctada imbricata</name>
    <name type="common">Atlantic pearl-oyster</name>
    <name type="synonym">Pinctada martensii</name>
    <dbReference type="NCBI Taxonomy" id="66713"/>
    <lineage>
        <taxon>Eukaryota</taxon>
        <taxon>Metazoa</taxon>
        <taxon>Spiralia</taxon>
        <taxon>Lophotrochozoa</taxon>
        <taxon>Mollusca</taxon>
        <taxon>Bivalvia</taxon>
        <taxon>Autobranchia</taxon>
        <taxon>Pteriomorphia</taxon>
        <taxon>Pterioida</taxon>
        <taxon>Pterioidea</taxon>
        <taxon>Pteriidae</taxon>
        <taxon>Pinctada</taxon>
    </lineage>
</organism>
<dbReference type="AlphaFoldDB" id="A0AA89CDS9"/>
<feature type="transmembrane region" description="Helical" evidence="10">
    <location>
        <begin position="155"/>
        <end position="178"/>
    </location>
</feature>
<dbReference type="SMART" id="SM00271">
    <property type="entry name" value="DnaJ"/>
    <property type="match status" value="1"/>
</dbReference>
<feature type="region of interest" description="Disordered" evidence="9">
    <location>
        <begin position="404"/>
        <end position="489"/>
    </location>
</feature>
<feature type="region of interest" description="Disordered" evidence="9">
    <location>
        <begin position="258"/>
        <end position="286"/>
    </location>
</feature>
<dbReference type="SUPFAM" id="SSF46565">
    <property type="entry name" value="Chaperone J-domain"/>
    <property type="match status" value="1"/>
</dbReference>
<proteinExistence type="predicted"/>
<dbReference type="PANTHER" id="PTHR44653">
    <property type="entry name" value="DNAJ HOMOLOG SUBFAMILY C MEMBER 1"/>
    <property type="match status" value="1"/>
</dbReference>
<keyword evidence="3" id="KW-0677">Repeat</keyword>
<gene>
    <name evidence="14" type="ORF">FSP39_005640</name>
</gene>
<dbReference type="SUPFAM" id="SSF46689">
    <property type="entry name" value="Homeodomain-like"/>
    <property type="match status" value="2"/>
</dbReference>
<reference evidence="14" key="1">
    <citation type="submission" date="2019-08" db="EMBL/GenBank/DDBJ databases">
        <title>The improved chromosome-level genome for the pearl oyster Pinctada fucata martensii using PacBio sequencing and Hi-C.</title>
        <authorList>
            <person name="Zheng Z."/>
        </authorList>
    </citation>
    <scope>NUCLEOTIDE SEQUENCE</scope>
    <source>
        <strain evidence="14">ZZ-2019</strain>
        <tissue evidence="14">Adductor muscle</tissue>
    </source>
</reference>
<dbReference type="PROSITE" id="PS00636">
    <property type="entry name" value="DNAJ_1"/>
    <property type="match status" value="1"/>
</dbReference>
<dbReference type="InterPro" id="IPR001623">
    <property type="entry name" value="DnaJ_domain"/>
</dbReference>
<dbReference type="SMART" id="SM00717">
    <property type="entry name" value="SANT"/>
    <property type="match status" value="2"/>
</dbReference>
<protein>
    <recommendedName>
        <fullName evidence="16">DnaJ homolog subfamily C member 1</fullName>
    </recommendedName>
</protein>
<evidence type="ECO:0000256" key="4">
    <source>
        <dbReference type="ARBA" id="ARBA00022989"/>
    </source>
</evidence>
<keyword evidence="4 10" id="KW-1133">Transmembrane helix</keyword>
<dbReference type="InterPro" id="IPR052606">
    <property type="entry name" value="DnaJ_domain_protein"/>
</dbReference>
<evidence type="ECO:0000256" key="6">
    <source>
        <dbReference type="ARBA" id="ARBA00023186"/>
    </source>
</evidence>
<dbReference type="CDD" id="cd00167">
    <property type="entry name" value="SANT"/>
    <property type="match status" value="1"/>
</dbReference>
<keyword evidence="7" id="KW-0539">Nucleus</keyword>
<keyword evidence="6" id="KW-0143">Chaperone</keyword>
<keyword evidence="5 10" id="KW-0472">Membrane</keyword>
<dbReference type="PANTHER" id="PTHR44653:SF2">
    <property type="entry name" value="DNAJ HOMOLOG SUBFAMILY C MEMBER 1"/>
    <property type="match status" value="1"/>
</dbReference>
<name>A0AA89CDS9_PINIB</name>
<evidence type="ECO:0000313" key="15">
    <source>
        <dbReference type="Proteomes" id="UP001186944"/>
    </source>
</evidence>
<keyword evidence="15" id="KW-1185">Reference proteome</keyword>